<feature type="region of interest" description="Disordered" evidence="2">
    <location>
        <begin position="617"/>
        <end position="640"/>
    </location>
</feature>
<dbReference type="GeneID" id="94825942"/>
<reference evidence="3" key="1">
    <citation type="submission" date="2016-10" db="EMBL/GenBank/DDBJ databases">
        <authorList>
            <person name="Benchimol M."/>
            <person name="Almeida L.G."/>
            <person name="Vasconcelos A.T."/>
            <person name="Perreira-Neves A."/>
            <person name="Rosa I.A."/>
            <person name="Tasca T."/>
            <person name="Bogo M.R."/>
            <person name="de Souza W."/>
        </authorList>
    </citation>
    <scope>NUCLEOTIDE SEQUENCE [LARGE SCALE GENOMIC DNA]</scope>
    <source>
        <strain evidence="3">K</strain>
    </source>
</reference>
<organism evidence="3 4">
    <name type="scientific">Tritrichomonas foetus</name>
    <dbReference type="NCBI Taxonomy" id="1144522"/>
    <lineage>
        <taxon>Eukaryota</taxon>
        <taxon>Metamonada</taxon>
        <taxon>Parabasalia</taxon>
        <taxon>Tritrichomonadida</taxon>
        <taxon>Tritrichomonadidae</taxon>
        <taxon>Tritrichomonas</taxon>
    </lineage>
</organism>
<dbReference type="Proteomes" id="UP000179807">
    <property type="component" value="Unassembled WGS sequence"/>
</dbReference>
<dbReference type="AlphaFoldDB" id="A0A1J4KQQ5"/>
<evidence type="ECO:0000256" key="1">
    <source>
        <dbReference type="SAM" id="Coils"/>
    </source>
</evidence>
<feature type="coiled-coil region" evidence="1">
    <location>
        <begin position="114"/>
        <end position="264"/>
    </location>
</feature>
<feature type="region of interest" description="Disordered" evidence="2">
    <location>
        <begin position="1"/>
        <end position="23"/>
    </location>
</feature>
<comment type="caution">
    <text evidence="3">The sequence shown here is derived from an EMBL/GenBank/DDBJ whole genome shotgun (WGS) entry which is preliminary data.</text>
</comment>
<protein>
    <submittedName>
        <fullName evidence="3">Uncharacterized protein</fullName>
    </submittedName>
</protein>
<evidence type="ECO:0000313" key="4">
    <source>
        <dbReference type="Proteomes" id="UP000179807"/>
    </source>
</evidence>
<evidence type="ECO:0000313" key="3">
    <source>
        <dbReference type="EMBL" id="OHT13587.1"/>
    </source>
</evidence>
<dbReference type="VEuPathDB" id="TrichDB:TRFO_03352"/>
<keyword evidence="4" id="KW-1185">Reference proteome</keyword>
<dbReference type="RefSeq" id="XP_068366723.1">
    <property type="nucleotide sequence ID" value="XM_068491238.1"/>
</dbReference>
<feature type="compositionally biased region" description="Acidic residues" evidence="2">
    <location>
        <begin position="1"/>
        <end position="13"/>
    </location>
</feature>
<gene>
    <name evidence="3" type="ORF">TRFO_03352</name>
</gene>
<keyword evidence="1" id="KW-0175">Coiled coil</keyword>
<dbReference type="EMBL" id="MLAK01000509">
    <property type="protein sequence ID" value="OHT13587.1"/>
    <property type="molecule type" value="Genomic_DNA"/>
</dbReference>
<proteinExistence type="predicted"/>
<accession>A0A1J4KQQ5</accession>
<sequence length="1093" mass="126727">MIESNSSEEEDIQMSDSSEGDFAPAADQSLINPMILAAKTKENNYPQLIDFARQKHDLQLIANNLHQLLTAPGFVKYSQETRQDLELIIRAFITGCIEYYDIKNDESGFSRSEVQRLHDELLDVQKELETCKASLKTSEKRREEQESEIKMRQVEIDGLYVAKAQETQKLNEYKKDAEKTISNIKTQNDQLSDKLRDVLDQLKIKEYADERNQNHFKELSQSATNANSEIIKLKDKISMKNDKIEELEQQIHDLSVRSQTLEDDNQKLAVYLNAVRSKLNESKRTIAKFNSGQVIALQQENEKLRAAFTAVTKQFESQNTELINLRNSQIEATSLLHRQIEVIAEYDRSCESLTAARQNNYNLSNQLNQIKVQSMQRDERLNNLESIMSNIMSLTEAETPEEVPIRVVKLKEYGCLENQRLVSAFEDQLRFMATLVNSEIFYGRSQQQLNGDASFAEKLQIEMIRCRKFIEDNTVAGADEIPEEDVEQFHIDTSNREDFAILSTQVLRNEVLRKYSEQLKKDSDALHEIADLYGETDVSILPDFLESKNKQMETFLEQLTKSLEIEQSENTFNDILEKVDLNNAIFDEIKTIIKFEGNIEEVPQQIESLTRQIMNSTTTPTSSKYPSNYANTNNTNFNNNYNANNNFSNNANFKRNQQEHLNEDEEEDFSSIVNSSINFQSHRETEILREQLSLLKTDFDNENYKLQTKINQLQKKLNDAQILLRRHAFEKKKLKEKLTNVTQQNDELTKREVLRSQALNVMNTNYRDLEGQLNEYKQRNIELHNEMKTKMENADQRLDNIIKEERSQHQIELNNIQQRFNTLMERQKESVEKKNQRIKSLKDRLSEVINSYEVAFKKQKETIRILREKTDKCINKTEEIVSTKDETILENELTIIRSEKEALAAKVGQLTEQLNKAQTVRDTFWKAQISMVENSAKKAIDDEVTTVLKKIASVARCDPTADAIIATFEQRETRDFSVALNSIDIGSMKQLEEWEKWSRQLFANVNHGEIFAHSSKELRFVIGEMALSSISHHVLLSRLESLRQQKVILMTGKTCNRTDDPPEIRSLMVFVVCVIRLKRRAGQITPHMFQAGM</sequence>
<evidence type="ECO:0000256" key="2">
    <source>
        <dbReference type="SAM" id="MobiDB-lite"/>
    </source>
</evidence>
<name>A0A1J4KQQ5_9EUKA</name>
<feature type="coiled-coil region" evidence="1">
    <location>
        <begin position="703"/>
        <end position="869"/>
    </location>
</feature>